<dbReference type="EMBL" id="JAHXZJ010002982">
    <property type="protein sequence ID" value="KAH0534682.1"/>
    <property type="molecule type" value="Genomic_DNA"/>
</dbReference>
<accession>A0AAV7HWJ3</accession>
<evidence type="ECO:0000313" key="2">
    <source>
        <dbReference type="Proteomes" id="UP000826195"/>
    </source>
</evidence>
<comment type="caution">
    <text evidence="1">The sequence shown here is derived from an EMBL/GenBank/DDBJ whole genome shotgun (WGS) entry which is preliminary data.</text>
</comment>
<gene>
    <name evidence="1" type="ORF">KQX54_006718</name>
</gene>
<protein>
    <submittedName>
        <fullName evidence="1">Uncharacterized protein</fullName>
    </submittedName>
</protein>
<organism evidence="1 2">
    <name type="scientific">Cotesia glomerata</name>
    <name type="common">Lepidopteran parasitic wasp</name>
    <name type="synonym">Apanteles glomeratus</name>
    <dbReference type="NCBI Taxonomy" id="32391"/>
    <lineage>
        <taxon>Eukaryota</taxon>
        <taxon>Metazoa</taxon>
        <taxon>Ecdysozoa</taxon>
        <taxon>Arthropoda</taxon>
        <taxon>Hexapoda</taxon>
        <taxon>Insecta</taxon>
        <taxon>Pterygota</taxon>
        <taxon>Neoptera</taxon>
        <taxon>Endopterygota</taxon>
        <taxon>Hymenoptera</taxon>
        <taxon>Apocrita</taxon>
        <taxon>Ichneumonoidea</taxon>
        <taxon>Braconidae</taxon>
        <taxon>Microgastrinae</taxon>
        <taxon>Cotesia</taxon>
    </lineage>
</organism>
<dbReference type="AlphaFoldDB" id="A0AAV7HWJ3"/>
<evidence type="ECO:0000313" key="1">
    <source>
        <dbReference type="EMBL" id="KAH0534682.1"/>
    </source>
</evidence>
<proteinExistence type="predicted"/>
<reference evidence="1 2" key="1">
    <citation type="journal article" date="2021" name="J. Hered.">
        <title>A chromosome-level genome assembly of the parasitoid wasp, Cotesia glomerata (Hymenoptera: Braconidae).</title>
        <authorList>
            <person name="Pinto B.J."/>
            <person name="Weis J.J."/>
            <person name="Gamble T."/>
            <person name="Ode P.J."/>
            <person name="Paul R."/>
            <person name="Zaspel J.M."/>
        </authorList>
    </citation>
    <scope>NUCLEOTIDE SEQUENCE [LARGE SCALE GENOMIC DNA]</scope>
    <source>
        <strain evidence="1">CgM1</strain>
    </source>
</reference>
<dbReference type="Proteomes" id="UP000826195">
    <property type="component" value="Unassembled WGS sequence"/>
</dbReference>
<keyword evidence="2" id="KW-1185">Reference proteome</keyword>
<sequence>MRIFYPIWSTGPPAVAKVGQGPLTSLPSSKQLQSSVTCKSNQTVWSLPLAPLFRMGTLTICVCNAEHSYRSTLRTMGDLFLIRVPPAVTHAFEFRSR</sequence>
<name>A0AAV7HWJ3_COTGL</name>